<feature type="region of interest" description="Disordered" evidence="1">
    <location>
        <begin position="1"/>
        <end position="23"/>
    </location>
</feature>
<evidence type="ECO:0000313" key="2">
    <source>
        <dbReference type="EMBL" id="QCF25663.1"/>
    </source>
</evidence>
<sequence length="67" mass="7289">MTEIEILSSECQKNPNYNNGVTAPDSLWEQASPCGGRPGHSFQDDEPQVDAVVDPTEYVAPAIQVIE</sequence>
<gene>
    <name evidence="2" type="ORF">soil367_06890</name>
</gene>
<proteinExistence type="predicted"/>
<dbReference type="KEGG" id="hmi:soil367_06890"/>
<name>A0A4P7XGA8_9ALTE</name>
<reference evidence="2 3" key="1">
    <citation type="submission" date="2018-07" db="EMBL/GenBank/DDBJ databases">
        <title>Marsedoiliclastica nanhaica gen. nov. sp. nov., a novel marine hydrocarbonoclastic bacterium isolated from an in-situ enriched hydrocarbon-degrading consortium in deep-sea sediment.</title>
        <authorList>
            <person name="Dong C."/>
            <person name="Ma T."/>
            <person name="Liu R."/>
            <person name="Shao Z."/>
        </authorList>
    </citation>
    <scope>NUCLEOTIDE SEQUENCE [LARGE SCALE GENOMIC DNA]</scope>
    <source>
        <strain evidence="3">soil36-7</strain>
    </source>
</reference>
<dbReference type="EMBL" id="CP031093">
    <property type="protein sequence ID" value="QCF25663.1"/>
    <property type="molecule type" value="Genomic_DNA"/>
</dbReference>
<dbReference type="AlphaFoldDB" id="A0A4P7XGA8"/>
<evidence type="ECO:0000313" key="3">
    <source>
        <dbReference type="Proteomes" id="UP000298049"/>
    </source>
</evidence>
<organism evidence="2 3">
    <name type="scientific">Hydrocarboniclastica marina</name>
    <dbReference type="NCBI Taxonomy" id="2259620"/>
    <lineage>
        <taxon>Bacteria</taxon>
        <taxon>Pseudomonadati</taxon>
        <taxon>Pseudomonadota</taxon>
        <taxon>Gammaproteobacteria</taxon>
        <taxon>Alteromonadales</taxon>
        <taxon>Alteromonadaceae</taxon>
        <taxon>Hydrocarboniclastica</taxon>
    </lineage>
</organism>
<feature type="compositionally biased region" description="Polar residues" evidence="1">
    <location>
        <begin position="9"/>
        <end position="21"/>
    </location>
</feature>
<keyword evidence="3" id="KW-1185">Reference proteome</keyword>
<protein>
    <submittedName>
        <fullName evidence="2">Uncharacterized protein</fullName>
    </submittedName>
</protein>
<evidence type="ECO:0000256" key="1">
    <source>
        <dbReference type="SAM" id="MobiDB-lite"/>
    </source>
</evidence>
<dbReference type="Proteomes" id="UP000298049">
    <property type="component" value="Chromosome"/>
</dbReference>
<accession>A0A4P7XGA8</accession>